<keyword evidence="9" id="KW-0833">Ubl conjugation pathway</keyword>
<evidence type="ECO:0000256" key="5">
    <source>
        <dbReference type="ARBA" id="ARBA00022475"/>
    </source>
</evidence>
<keyword evidence="12" id="KW-0539">Nucleus</keyword>
<dbReference type="GO" id="GO:0005634">
    <property type="term" value="C:nucleus"/>
    <property type="evidence" value="ECO:0007669"/>
    <property type="project" value="UniProtKB-SubCell"/>
</dbReference>
<evidence type="ECO:0000256" key="15">
    <source>
        <dbReference type="ARBA" id="ARBA00070642"/>
    </source>
</evidence>
<comment type="subunit">
    <text evidence="14">Substrate-recognition component of the ECS(SOCS7) complex, composed of SOCS7, CUL5, ELOB, ELOC and RNF7/RBX2. Interacts, via the third proline-rich region, with the second SH3 domain of the adapter protein NCK1. Also interacts with GRB2, INSR, PLCG1, SORBS3/vinexin, and phosphorylated STAT3 and STAT5. Interacts with SEPT6. Interacts with phosphorylated IRS4 and PIK3R1.</text>
</comment>
<feature type="region of interest" description="Disordered" evidence="17">
    <location>
        <begin position="769"/>
        <end position="798"/>
    </location>
</feature>
<feature type="region of interest" description="Disordered" evidence="17">
    <location>
        <begin position="1"/>
        <end position="28"/>
    </location>
</feature>
<dbReference type="GO" id="GO:0005886">
    <property type="term" value="C:plasma membrane"/>
    <property type="evidence" value="ECO:0007669"/>
    <property type="project" value="UniProtKB-SubCell"/>
</dbReference>
<keyword evidence="10 16" id="KW-0727">SH2 domain</keyword>
<feature type="region of interest" description="Disordered" evidence="17">
    <location>
        <begin position="130"/>
        <end position="177"/>
    </location>
</feature>
<comment type="pathway">
    <text evidence="4">Protein modification; protein ubiquitination.</text>
</comment>
<feature type="compositionally biased region" description="Basic and acidic residues" evidence="17">
    <location>
        <begin position="162"/>
        <end position="172"/>
    </location>
</feature>
<dbReference type="OMA" id="ISEYGWY"/>
<dbReference type="SUPFAM" id="SSF158235">
    <property type="entry name" value="SOCS box-like"/>
    <property type="match status" value="1"/>
</dbReference>
<evidence type="ECO:0000256" key="1">
    <source>
        <dbReference type="ARBA" id="ARBA00004123"/>
    </source>
</evidence>
<evidence type="ECO:0000259" key="18">
    <source>
        <dbReference type="PROSITE" id="PS50001"/>
    </source>
</evidence>
<evidence type="ECO:0000256" key="13">
    <source>
        <dbReference type="ARBA" id="ARBA00059017"/>
    </source>
</evidence>
<dbReference type="GeneID" id="119723209"/>
<evidence type="ECO:0000256" key="12">
    <source>
        <dbReference type="ARBA" id="ARBA00023242"/>
    </source>
</evidence>
<dbReference type="GO" id="GO:0005737">
    <property type="term" value="C:cytoplasm"/>
    <property type="evidence" value="ECO:0007669"/>
    <property type="project" value="UniProtKB-SubCell"/>
</dbReference>
<dbReference type="GO" id="GO:0009968">
    <property type="term" value="P:negative regulation of signal transduction"/>
    <property type="evidence" value="ECO:0007669"/>
    <property type="project" value="UniProtKB-KW"/>
</dbReference>
<protein>
    <recommendedName>
        <fullName evidence="15">Suppressor of cytokine signaling 7</fullName>
    </recommendedName>
</protein>
<evidence type="ECO:0000256" key="10">
    <source>
        <dbReference type="ARBA" id="ARBA00022999"/>
    </source>
</evidence>
<evidence type="ECO:0000256" key="2">
    <source>
        <dbReference type="ARBA" id="ARBA00004413"/>
    </source>
</evidence>
<keyword evidence="8" id="KW-0734">Signal transduction inhibitor</keyword>
<evidence type="ECO:0000256" key="8">
    <source>
        <dbReference type="ARBA" id="ARBA00022700"/>
    </source>
</evidence>
<dbReference type="InterPro" id="IPR001496">
    <property type="entry name" value="SOCS_box"/>
</dbReference>
<feature type="compositionally biased region" description="Polar residues" evidence="17">
    <location>
        <begin position="724"/>
        <end position="743"/>
    </location>
</feature>
<dbReference type="SMART" id="SM00253">
    <property type="entry name" value="SOCS"/>
    <property type="match status" value="1"/>
</dbReference>
<evidence type="ECO:0000256" key="14">
    <source>
        <dbReference type="ARBA" id="ARBA00062788"/>
    </source>
</evidence>
<dbReference type="AlphaFoldDB" id="A0A913ZDY5"/>
<dbReference type="PROSITE" id="PS50001">
    <property type="entry name" value="SH2"/>
    <property type="match status" value="1"/>
</dbReference>
<dbReference type="RefSeq" id="XP_038049699.1">
    <property type="nucleotide sequence ID" value="XM_038193771.1"/>
</dbReference>
<dbReference type="InterPro" id="IPR036036">
    <property type="entry name" value="SOCS_box-like_dom_sf"/>
</dbReference>
<dbReference type="EnsemblMetazoa" id="XM_038193771.1">
    <property type="protein sequence ID" value="XP_038049699.1"/>
    <property type="gene ID" value="LOC119723209"/>
</dbReference>
<keyword evidence="7" id="KW-0341">Growth regulation</keyword>
<evidence type="ECO:0000256" key="3">
    <source>
        <dbReference type="ARBA" id="ARBA00004496"/>
    </source>
</evidence>
<feature type="region of interest" description="Disordered" evidence="17">
    <location>
        <begin position="226"/>
        <end position="319"/>
    </location>
</feature>
<dbReference type="InterPro" id="IPR000980">
    <property type="entry name" value="SH2"/>
</dbReference>
<evidence type="ECO:0000313" key="20">
    <source>
        <dbReference type="EnsemblMetazoa" id="XP_038049699.1"/>
    </source>
</evidence>
<dbReference type="PROSITE" id="PS50225">
    <property type="entry name" value="SOCS"/>
    <property type="match status" value="1"/>
</dbReference>
<feature type="compositionally biased region" description="Polar residues" evidence="17">
    <location>
        <begin position="388"/>
        <end position="406"/>
    </location>
</feature>
<evidence type="ECO:0000256" key="16">
    <source>
        <dbReference type="PROSITE-ProRule" id="PRU00191"/>
    </source>
</evidence>
<dbReference type="InterPro" id="IPR035866">
    <property type="entry name" value="SOCS7_SH2"/>
</dbReference>
<comment type="function">
    <text evidence="13">Substrate-recognition component of a cullin-5-RING E3 ubiquitin-protein ligase complex (ECS complex, also named CRL5 complex), which mediates the ubiquitination and subsequent proteasomal degradation of target proteins, such as DAB1 and IRS1. Specifically recognizes and binds phosphorylated proteins via its SH2 domain, promoting their ubiquitination. The ECS(SOCS7) complex acts as a key regulator of reelin signaling by mediating ubiquitination and degradation of phosphorylated DAB1 in the cortical plate of the developing cerebral cortex, thereby regulating neuron positioning during cortex development. Functions in insulin signaling and glucose homeostasis through IRS1 ubiquitination and subsequent proteasomal degradation. Also inhibits prolactin, growth hormone and leptin signaling by preventing STAT3 and STAT5 activation, sequestering them in the cytoplasm and reducing their binding to DNA.</text>
</comment>
<dbReference type="InterPro" id="IPR037346">
    <property type="entry name" value="SOCS7_SOCS"/>
</dbReference>
<evidence type="ECO:0000256" key="11">
    <source>
        <dbReference type="ARBA" id="ARBA00023136"/>
    </source>
</evidence>
<dbReference type="InterPro" id="IPR036860">
    <property type="entry name" value="SH2_dom_sf"/>
</dbReference>
<dbReference type="GO" id="GO:0046854">
    <property type="term" value="P:phosphatidylinositol phosphate biosynthetic process"/>
    <property type="evidence" value="ECO:0007669"/>
    <property type="project" value="TreeGrafter"/>
</dbReference>
<dbReference type="SUPFAM" id="SSF55550">
    <property type="entry name" value="SH2 domain"/>
    <property type="match status" value="1"/>
</dbReference>
<keyword evidence="6" id="KW-0963">Cytoplasm</keyword>
<feature type="region of interest" description="Disordered" evidence="17">
    <location>
        <begin position="641"/>
        <end position="685"/>
    </location>
</feature>
<dbReference type="FunFam" id="3.30.505.10:FF:000029">
    <property type="entry name" value="Suppressor of cytokine signaling 7"/>
    <property type="match status" value="1"/>
</dbReference>
<feature type="domain" description="SOCS box" evidence="19">
    <location>
        <begin position="966"/>
        <end position="1016"/>
    </location>
</feature>
<dbReference type="OrthoDB" id="5979828at2759"/>
<dbReference type="PANTHER" id="PTHR10155:SF5">
    <property type="entry name" value="SUPPRESSOR OF CYTOKINE SIGNALING 7"/>
    <property type="match status" value="1"/>
</dbReference>
<keyword evidence="21" id="KW-1185">Reference proteome</keyword>
<feature type="region of interest" description="Disordered" evidence="17">
    <location>
        <begin position="388"/>
        <end position="407"/>
    </location>
</feature>
<sequence>MGKSALRLTMLSSKQTQKTQRDMAPDPVSIFTKMRKSLAGKHYHRNNGGFGNGTQTRSKSMTIPQMDRDTAIPYIRNSSVDKARRSSYSSSLAANEEHVKAGLAGVSNGSVHMNGQVMNGTYAAMDENANDAAKSDSHTEPKRPEVSVFEKQGARPKVRKTSTADDSTKAFDKSASGGKVGLEQGMCHSACSGSPKEPPCVEMAQPHFPAVEINCVSCSASRRVSSEASSGGGKAVMQVPLQEPTPAGDPSELAITPGSQSSVLSNSDPALSMSEAPEMENPGCRTEIPKPNPAAESQLKSDEEDEEIKPSFSEPEQINVEGQIPTNPAASCLSCPTCDEAKVSQTSGITALSASCVSPGEQSSTDLKYSRVPDVGQEELPMEHGTLLTSTEGSGQRSPSSNANQTESLLISESVSEVEKSVESINKLDPLDESKTGSSKILKGDLISESRSAVDQAMMDNIMDLVPAAVVESTSKPTGDTESCKTEGSRHCCTCTCNKPLVHPAPPSSKRDNAVKATLTLEDIPKDIPGSSGDSPKLPRTPHIAMLVNSDELFADADRKSKSLSEQDLRMLQTLNDFSIHQEATQKKRAFKKPSQANYSETSPVLGAVNASQESTSISQEYPPGLERHDDIFEDPAIVLGATGGSDDIPRRKAPRVDRSSKPKELCEAAKGATAEEPPPLPPRLPAAKKNDPFAAYPIFDDEDDDFPTHEFLHEINMDIYTDPNTTIKSRSLPRDTTPSQRASPPELRASPPELRAAKRGKTVNMRNRFSQIFKPGSKKKRHSTHGFPDRPLPDIPLNPRLPRSSGNARQTNSVLFGTSTGDIVSQQAVKEGLLRETPTKEEVDRAREQFAVSLRRISEYGWYWGPMSWDDAESRLENMPDGSFLVRDSSDDRHLLSLSFRAQGSTHHTRVEHHNGKFSFWSQPCSHGSASIVEFVEEAMRHSHSGRVLYFLRPRMPGYPPAAVQLLYPISRFQKSRSLQHMCRFVIRKHVRLDHIDNLPLPRRLKDYLKEAQYYTQEDILH</sequence>
<name>A0A913ZDY5_PATMI</name>
<dbReference type="CDD" id="cd10388">
    <property type="entry name" value="SH2_SOCS7"/>
    <property type="match status" value="1"/>
</dbReference>
<dbReference type="Pfam" id="PF07525">
    <property type="entry name" value="SOCS_box"/>
    <property type="match status" value="1"/>
</dbReference>
<comment type="subcellular location">
    <subcellularLocation>
        <location evidence="2">Cell membrane</location>
        <topology evidence="2">Peripheral membrane protein</topology>
        <orientation evidence="2">Cytoplasmic side</orientation>
    </subcellularLocation>
    <subcellularLocation>
        <location evidence="3">Cytoplasm</location>
    </subcellularLocation>
    <subcellularLocation>
        <location evidence="1">Nucleus</location>
    </subcellularLocation>
</comment>
<feature type="region of interest" description="Disordered" evidence="17">
    <location>
        <begin position="724"/>
        <end position="754"/>
    </location>
</feature>
<feature type="domain" description="SH2" evidence="18">
    <location>
        <begin position="863"/>
        <end position="971"/>
    </location>
</feature>
<dbReference type="SMART" id="SM00969">
    <property type="entry name" value="SOCS_box"/>
    <property type="match status" value="1"/>
</dbReference>
<evidence type="ECO:0000259" key="19">
    <source>
        <dbReference type="PROSITE" id="PS50225"/>
    </source>
</evidence>
<dbReference type="GO" id="GO:0046935">
    <property type="term" value="F:1-phosphatidylinositol-3-kinase regulator activity"/>
    <property type="evidence" value="ECO:0007669"/>
    <property type="project" value="TreeGrafter"/>
</dbReference>
<evidence type="ECO:0000256" key="6">
    <source>
        <dbReference type="ARBA" id="ARBA00022490"/>
    </source>
</evidence>
<dbReference type="GO" id="GO:0005942">
    <property type="term" value="C:phosphatidylinositol 3-kinase complex"/>
    <property type="evidence" value="ECO:0007669"/>
    <property type="project" value="TreeGrafter"/>
</dbReference>
<feature type="compositionally biased region" description="Polar residues" evidence="17">
    <location>
        <begin position="257"/>
        <end position="269"/>
    </location>
</feature>
<proteinExistence type="predicted"/>
<dbReference type="CDD" id="cd03741">
    <property type="entry name" value="SOCS_SOCS7"/>
    <property type="match status" value="1"/>
</dbReference>
<dbReference type="SMART" id="SM00252">
    <property type="entry name" value="SH2"/>
    <property type="match status" value="1"/>
</dbReference>
<keyword evidence="11" id="KW-0472">Membrane</keyword>
<evidence type="ECO:0000256" key="7">
    <source>
        <dbReference type="ARBA" id="ARBA00022604"/>
    </source>
</evidence>
<feature type="compositionally biased region" description="Basic and acidic residues" evidence="17">
    <location>
        <begin position="133"/>
        <end position="145"/>
    </location>
</feature>
<keyword evidence="5" id="KW-1003">Cell membrane</keyword>
<dbReference type="Proteomes" id="UP000887568">
    <property type="component" value="Unplaced"/>
</dbReference>
<organism evidence="20 21">
    <name type="scientific">Patiria miniata</name>
    <name type="common">Bat star</name>
    <name type="synonym">Asterina miniata</name>
    <dbReference type="NCBI Taxonomy" id="46514"/>
    <lineage>
        <taxon>Eukaryota</taxon>
        <taxon>Metazoa</taxon>
        <taxon>Echinodermata</taxon>
        <taxon>Eleutherozoa</taxon>
        <taxon>Asterozoa</taxon>
        <taxon>Asteroidea</taxon>
        <taxon>Valvatacea</taxon>
        <taxon>Valvatida</taxon>
        <taxon>Asterinidae</taxon>
        <taxon>Patiria</taxon>
    </lineage>
</organism>
<feature type="compositionally biased region" description="Basic and acidic residues" evidence="17">
    <location>
        <begin position="648"/>
        <end position="668"/>
    </location>
</feature>
<dbReference type="Gene3D" id="3.30.505.10">
    <property type="entry name" value="SH2 domain"/>
    <property type="match status" value="1"/>
</dbReference>
<dbReference type="Pfam" id="PF00017">
    <property type="entry name" value="SH2"/>
    <property type="match status" value="1"/>
</dbReference>
<reference evidence="20" key="1">
    <citation type="submission" date="2022-11" db="UniProtKB">
        <authorList>
            <consortium name="EnsemblMetazoa"/>
        </authorList>
    </citation>
    <scope>IDENTIFICATION</scope>
</reference>
<accession>A0A913ZDY5</accession>
<evidence type="ECO:0000256" key="17">
    <source>
        <dbReference type="SAM" id="MobiDB-lite"/>
    </source>
</evidence>
<evidence type="ECO:0000256" key="9">
    <source>
        <dbReference type="ARBA" id="ARBA00022786"/>
    </source>
</evidence>
<evidence type="ECO:0000256" key="4">
    <source>
        <dbReference type="ARBA" id="ARBA00004906"/>
    </source>
</evidence>
<dbReference type="PANTHER" id="PTHR10155">
    <property type="entry name" value="PHOSPHATIDYLINOSITOL 3-KINASE REGULATORY SUBUNIT"/>
    <property type="match status" value="1"/>
</dbReference>
<evidence type="ECO:0000313" key="21">
    <source>
        <dbReference type="Proteomes" id="UP000887568"/>
    </source>
</evidence>
<dbReference type="GO" id="GO:0035556">
    <property type="term" value="P:intracellular signal transduction"/>
    <property type="evidence" value="ECO:0007669"/>
    <property type="project" value="InterPro"/>
</dbReference>